<evidence type="ECO:0000256" key="8">
    <source>
        <dbReference type="SAM" id="MobiDB-lite"/>
    </source>
</evidence>
<dbReference type="HAMAP" id="MF_00099">
    <property type="entry name" value="CheB_chemtxs"/>
    <property type="match status" value="1"/>
</dbReference>
<dbReference type="InterPro" id="IPR008248">
    <property type="entry name" value="CheB-like"/>
</dbReference>
<dbReference type="SUPFAM" id="SSF52172">
    <property type="entry name" value="CheY-like"/>
    <property type="match status" value="1"/>
</dbReference>
<keyword evidence="1 5" id="KW-0963">Cytoplasm</keyword>
<dbReference type="Gene3D" id="3.40.50.2300">
    <property type="match status" value="1"/>
</dbReference>
<accession>A0A1I5M473</accession>
<dbReference type="GO" id="GO:0008984">
    <property type="term" value="F:protein-glutamate methylesterase activity"/>
    <property type="evidence" value="ECO:0007669"/>
    <property type="project" value="UniProtKB-UniRule"/>
</dbReference>
<dbReference type="InterPro" id="IPR001789">
    <property type="entry name" value="Sig_transdc_resp-reg_receiver"/>
</dbReference>
<feature type="active site" evidence="5 6">
    <location>
        <position position="307"/>
    </location>
</feature>
<comment type="catalytic activity">
    <reaction evidence="4 5">
        <text>[protein]-L-glutamate 5-O-methyl ester + H2O = L-glutamyl-[protein] + methanol + H(+)</text>
        <dbReference type="Rhea" id="RHEA:23236"/>
        <dbReference type="Rhea" id="RHEA-COMP:10208"/>
        <dbReference type="Rhea" id="RHEA-COMP:10311"/>
        <dbReference type="ChEBI" id="CHEBI:15377"/>
        <dbReference type="ChEBI" id="CHEBI:15378"/>
        <dbReference type="ChEBI" id="CHEBI:17790"/>
        <dbReference type="ChEBI" id="CHEBI:29973"/>
        <dbReference type="ChEBI" id="CHEBI:82795"/>
        <dbReference type="EC" id="3.1.1.61"/>
    </reaction>
</comment>
<dbReference type="SMART" id="SM00448">
    <property type="entry name" value="REC"/>
    <property type="match status" value="1"/>
</dbReference>
<evidence type="ECO:0000256" key="2">
    <source>
        <dbReference type="ARBA" id="ARBA00022500"/>
    </source>
</evidence>
<dbReference type="InterPro" id="IPR035909">
    <property type="entry name" value="CheB_C"/>
</dbReference>
<evidence type="ECO:0000313" key="12">
    <source>
        <dbReference type="Proteomes" id="UP000199356"/>
    </source>
</evidence>
<dbReference type="EC" id="3.1.1.61" evidence="5"/>
<reference evidence="11 12" key="1">
    <citation type="submission" date="2016-10" db="EMBL/GenBank/DDBJ databases">
        <authorList>
            <person name="de Groot N.N."/>
        </authorList>
    </citation>
    <scope>NUCLEOTIDE SEQUENCE [LARGE SCALE GENOMIC DNA]</scope>
    <source>
        <strain evidence="11 12">DSM 19547</strain>
    </source>
</reference>
<dbReference type="Proteomes" id="UP000199356">
    <property type="component" value="Unassembled WGS sequence"/>
</dbReference>
<evidence type="ECO:0000259" key="9">
    <source>
        <dbReference type="PROSITE" id="PS50110"/>
    </source>
</evidence>
<feature type="active site" evidence="5 6">
    <location>
        <position position="211"/>
    </location>
</feature>
<feature type="active site" evidence="5 6">
    <location>
        <position position="185"/>
    </location>
</feature>
<evidence type="ECO:0000256" key="6">
    <source>
        <dbReference type="PROSITE-ProRule" id="PRU00050"/>
    </source>
</evidence>
<dbReference type="Pfam" id="PF01339">
    <property type="entry name" value="CheB_methylest"/>
    <property type="match status" value="1"/>
</dbReference>
<sequence length="370" mass="39461">MTPSPHDSPIGVLIVDDSATARAVLKSLVSADPSLRVIGTAPDAFSAARSMRDALPDVMLLDLELPQMDGLTFLRKIMTQRPIPVVICSSHTGAGSDVTLRALELGAADVIGKPSVAGPTERQEAQVRVCDAIHAAFQTRRGRKKSPQPFQPGPKLSADEILPPPRPGLRRPARRLSPMVAIGASTGGTEALSSVLRALPRDAPPVAVVQHMPKGFTAAFARRLDGLCPVTVQEARDGDALEQGRVLIAPGDRHMLVRRTGGGYRVELADGPYVSRHRPSVDVLFRSVAQAAGPDALGIIMTGMGDDGARCMAEMRDAGARTIAQDEQSCVVYGMPREAVRHGGVTLSLPLDRLWREIAAWNIERSTAAR</sequence>
<feature type="region of interest" description="Disordered" evidence="8">
    <location>
        <begin position="138"/>
        <end position="172"/>
    </location>
</feature>
<dbReference type="GO" id="GO:0050568">
    <property type="term" value="F:protein-glutamine glutaminase activity"/>
    <property type="evidence" value="ECO:0007669"/>
    <property type="project" value="UniProtKB-UniRule"/>
</dbReference>
<dbReference type="RefSeq" id="WP_093418062.1">
    <property type="nucleotide sequence ID" value="NZ_FOXA01000002.1"/>
</dbReference>
<dbReference type="PANTHER" id="PTHR42872">
    <property type="entry name" value="PROTEIN-GLUTAMATE METHYLESTERASE/PROTEIN-GLUTAMINE GLUTAMINASE"/>
    <property type="match status" value="1"/>
</dbReference>
<comment type="domain">
    <text evidence="5">Contains a C-terminal catalytic domain, and an N-terminal region which modulates catalytic activity.</text>
</comment>
<dbReference type="PROSITE" id="PS50110">
    <property type="entry name" value="RESPONSE_REGULATORY"/>
    <property type="match status" value="1"/>
</dbReference>
<dbReference type="EC" id="3.5.1.44" evidence="5"/>
<dbReference type="GO" id="GO:0005737">
    <property type="term" value="C:cytoplasm"/>
    <property type="evidence" value="ECO:0007669"/>
    <property type="project" value="UniProtKB-SubCell"/>
</dbReference>
<dbReference type="PIRSF" id="PIRSF000876">
    <property type="entry name" value="RR_chemtxs_CheB"/>
    <property type="match status" value="1"/>
</dbReference>
<dbReference type="NCBIfam" id="NF009206">
    <property type="entry name" value="PRK12555.1"/>
    <property type="match status" value="1"/>
</dbReference>
<protein>
    <recommendedName>
        <fullName evidence="5">Protein-glutamate methylesterase/protein-glutamine glutaminase</fullName>
        <ecNumber evidence="5">3.1.1.61</ecNumber>
        <ecNumber evidence="5">3.5.1.44</ecNumber>
    </recommendedName>
</protein>
<comment type="catalytic activity">
    <reaction evidence="5">
        <text>L-glutaminyl-[protein] + H2O = L-glutamyl-[protein] + NH4(+)</text>
        <dbReference type="Rhea" id="RHEA:16441"/>
        <dbReference type="Rhea" id="RHEA-COMP:10207"/>
        <dbReference type="Rhea" id="RHEA-COMP:10208"/>
        <dbReference type="ChEBI" id="CHEBI:15377"/>
        <dbReference type="ChEBI" id="CHEBI:28938"/>
        <dbReference type="ChEBI" id="CHEBI:29973"/>
        <dbReference type="ChEBI" id="CHEBI:30011"/>
        <dbReference type="EC" id="3.5.1.44"/>
    </reaction>
</comment>
<name>A0A1I5M473_9RHOB</name>
<dbReference type="InterPro" id="IPR000673">
    <property type="entry name" value="Sig_transdc_resp-reg_Me-estase"/>
</dbReference>
<dbReference type="Pfam" id="PF00072">
    <property type="entry name" value="Response_reg"/>
    <property type="match status" value="1"/>
</dbReference>
<dbReference type="CDD" id="cd16432">
    <property type="entry name" value="CheB_Rec"/>
    <property type="match status" value="1"/>
</dbReference>
<feature type="domain" description="Response regulatory" evidence="9">
    <location>
        <begin position="11"/>
        <end position="128"/>
    </location>
</feature>
<evidence type="ECO:0000256" key="5">
    <source>
        <dbReference type="HAMAP-Rule" id="MF_00099"/>
    </source>
</evidence>
<keyword evidence="2 5" id="KW-0145">Chemotaxis</keyword>
<evidence type="ECO:0000259" key="10">
    <source>
        <dbReference type="PROSITE" id="PS50122"/>
    </source>
</evidence>
<organism evidence="11 12">
    <name type="scientific">Tranquillimonas alkanivorans</name>
    <dbReference type="NCBI Taxonomy" id="441119"/>
    <lineage>
        <taxon>Bacteria</taxon>
        <taxon>Pseudomonadati</taxon>
        <taxon>Pseudomonadota</taxon>
        <taxon>Alphaproteobacteria</taxon>
        <taxon>Rhodobacterales</taxon>
        <taxon>Roseobacteraceae</taxon>
        <taxon>Tranquillimonas</taxon>
    </lineage>
</organism>
<evidence type="ECO:0000256" key="4">
    <source>
        <dbReference type="ARBA" id="ARBA00048267"/>
    </source>
</evidence>
<dbReference type="NCBIfam" id="NF001965">
    <property type="entry name" value="PRK00742.1"/>
    <property type="match status" value="1"/>
</dbReference>
<evidence type="ECO:0000313" key="11">
    <source>
        <dbReference type="EMBL" id="SFP04293.1"/>
    </source>
</evidence>
<dbReference type="STRING" id="441119.SAMN04488047_10285"/>
<dbReference type="SUPFAM" id="SSF52738">
    <property type="entry name" value="Methylesterase CheB, C-terminal domain"/>
    <property type="match status" value="1"/>
</dbReference>
<dbReference type="PANTHER" id="PTHR42872:SF6">
    <property type="entry name" value="PROTEIN-GLUTAMATE METHYLESTERASE_PROTEIN-GLUTAMINE GLUTAMINASE"/>
    <property type="match status" value="1"/>
</dbReference>
<dbReference type="EMBL" id="FOXA01000002">
    <property type="protein sequence ID" value="SFP04293.1"/>
    <property type="molecule type" value="Genomic_DNA"/>
</dbReference>
<dbReference type="Gene3D" id="3.40.50.180">
    <property type="entry name" value="Methylesterase CheB, C-terminal domain"/>
    <property type="match status" value="1"/>
</dbReference>
<feature type="domain" description="CheB-type methylesterase" evidence="10">
    <location>
        <begin position="165"/>
        <end position="361"/>
    </location>
</feature>
<evidence type="ECO:0000256" key="7">
    <source>
        <dbReference type="PROSITE-ProRule" id="PRU00169"/>
    </source>
</evidence>
<comment type="similarity">
    <text evidence="5">Belongs to the CheB family.</text>
</comment>
<comment type="function">
    <text evidence="5">Involved in chemotaxis. Part of a chemotaxis signal transduction system that modulates chemotaxis in response to various stimuli. Catalyzes the demethylation of specific methylglutamate residues introduced into the chemoreceptors (methyl-accepting chemotaxis proteins or MCP) by CheR. Also mediates the irreversible deamidation of specific glutamine residues to glutamic acid.</text>
</comment>
<dbReference type="AlphaFoldDB" id="A0A1I5M473"/>
<dbReference type="PROSITE" id="PS50122">
    <property type="entry name" value="CHEB"/>
    <property type="match status" value="1"/>
</dbReference>
<dbReference type="GO" id="GO:0000156">
    <property type="term" value="F:phosphorelay response regulator activity"/>
    <property type="evidence" value="ECO:0007669"/>
    <property type="project" value="InterPro"/>
</dbReference>
<proteinExistence type="inferred from homology"/>
<dbReference type="OrthoDB" id="9793421at2"/>
<feature type="modified residue" description="4-aspartylphosphate" evidence="5 7">
    <location>
        <position position="62"/>
    </location>
</feature>
<gene>
    <name evidence="5" type="primary">cheB</name>
    <name evidence="11" type="ORF">SAMN04488047_10285</name>
</gene>
<keyword evidence="5 7" id="KW-0597">Phosphoprotein</keyword>
<dbReference type="InterPro" id="IPR011006">
    <property type="entry name" value="CheY-like_superfamily"/>
</dbReference>
<evidence type="ECO:0000256" key="1">
    <source>
        <dbReference type="ARBA" id="ARBA00022490"/>
    </source>
</evidence>
<evidence type="ECO:0000256" key="3">
    <source>
        <dbReference type="ARBA" id="ARBA00022801"/>
    </source>
</evidence>
<keyword evidence="12" id="KW-1185">Reference proteome</keyword>
<keyword evidence="3 5" id="KW-0378">Hydrolase</keyword>
<comment type="PTM">
    <text evidence="5">Phosphorylated by CheA. Phosphorylation of the N-terminal regulatory domain activates the methylesterase activity.</text>
</comment>
<comment type="subcellular location">
    <subcellularLocation>
        <location evidence="5">Cytoplasm</location>
    </subcellularLocation>
</comment>
<dbReference type="CDD" id="cd17541">
    <property type="entry name" value="REC_CheB-like"/>
    <property type="match status" value="1"/>
</dbReference>
<dbReference type="GO" id="GO:0006935">
    <property type="term" value="P:chemotaxis"/>
    <property type="evidence" value="ECO:0007669"/>
    <property type="project" value="UniProtKB-UniRule"/>
</dbReference>